<accession>A0A7C3UNP5</accession>
<dbReference type="AlphaFoldDB" id="A0A7C3UNP5"/>
<sequence>MISFLSVFLFGSLEIGAYLGELSPFGALAKNHFPSPHFAFYLAYPSSLSPEISCSFSEISSRFSNTYSLRQKEVRLLFFLPIALREESRSISLIPGTGVAFWERKLSSGSESRYYPDFYLGVGYREKMGRVRFRINLLPNLMVERGKKNNQWLTNFYFFFKAELGVGYEI</sequence>
<gene>
    <name evidence="1" type="ORF">ENX07_01025</name>
</gene>
<evidence type="ECO:0000313" key="1">
    <source>
        <dbReference type="EMBL" id="HGE98645.1"/>
    </source>
</evidence>
<organism evidence="1">
    <name type="scientific">candidate division WOR-3 bacterium</name>
    <dbReference type="NCBI Taxonomy" id="2052148"/>
    <lineage>
        <taxon>Bacteria</taxon>
        <taxon>Bacteria division WOR-3</taxon>
    </lineage>
</organism>
<comment type="caution">
    <text evidence="1">The sequence shown here is derived from an EMBL/GenBank/DDBJ whole genome shotgun (WGS) entry which is preliminary data.</text>
</comment>
<reference evidence="1" key="1">
    <citation type="journal article" date="2020" name="mSystems">
        <title>Genome- and Community-Level Interaction Insights into Carbon Utilization and Element Cycling Functions of Hydrothermarchaeota in Hydrothermal Sediment.</title>
        <authorList>
            <person name="Zhou Z."/>
            <person name="Liu Y."/>
            <person name="Xu W."/>
            <person name="Pan J."/>
            <person name="Luo Z.H."/>
            <person name="Li M."/>
        </authorList>
    </citation>
    <scope>NUCLEOTIDE SEQUENCE [LARGE SCALE GENOMIC DNA]</scope>
    <source>
        <strain evidence="1">SpSt-906</strain>
    </source>
</reference>
<name>A0A7C3UNP5_UNCW3</name>
<proteinExistence type="predicted"/>
<dbReference type="EMBL" id="DTMQ01000009">
    <property type="protein sequence ID" value="HGE98645.1"/>
    <property type="molecule type" value="Genomic_DNA"/>
</dbReference>
<protein>
    <submittedName>
        <fullName evidence="1">Uncharacterized protein</fullName>
    </submittedName>
</protein>